<evidence type="ECO:0000313" key="2">
    <source>
        <dbReference type="Proteomes" id="UP001145021"/>
    </source>
</evidence>
<proteinExistence type="predicted"/>
<reference evidence="1" key="1">
    <citation type="submission" date="2022-07" db="EMBL/GenBank/DDBJ databases">
        <title>Phylogenomic reconstructions and comparative analyses of Kickxellomycotina fungi.</title>
        <authorList>
            <person name="Reynolds N.K."/>
            <person name="Stajich J.E."/>
            <person name="Barry K."/>
            <person name="Grigoriev I.V."/>
            <person name="Crous P."/>
            <person name="Smith M.E."/>
        </authorList>
    </citation>
    <scope>NUCLEOTIDE SEQUENCE</scope>
    <source>
        <strain evidence="1">NBRC 105413</strain>
    </source>
</reference>
<organism evidence="1 2">
    <name type="scientific">Coemansia asiatica</name>
    <dbReference type="NCBI Taxonomy" id="1052880"/>
    <lineage>
        <taxon>Eukaryota</taxon>
        <taxon>Fungi</taxon>
        <taxon>Fungi incertae sedis</taxon>
        <taxon>Zoopagomycota</taxon>
        <taxon>Kickxellomycotina</taxon>
        <taxon>Kickxellomycetes</taxon>
        <taxon>Kickxellales</taxon>
        <taxon>Kickxellaceae</taxon>
        <taxon>Coemansia</taxon>
    </lineage>
</organism>
<dbReference type="Proteomes" id="UP001145021">
    <property type="component" value="Unassembled WGS sequence"/>
</dbReference>
<dbReference type="PANTHER" id="PTHR37331:SF1">
    <property type="entry name" value="YALI0F11671P"/>
    <property type="match status" value="1"/>
</dbReference>
<gene>
    <name evidence="1" type="ORF">LPJ64_000819</name>
</gene>
<comment type="caution">
    <text evidence="1">The sequence shown here is derived from an EMBL/GenBank/DDBJ whole genome shotgun (WGS) entry which is preliminary data.</text>
</comment>
<sequence>MIRSIGTLPKIALYLQRRSFSASIQQLAEKYPYQISRFAQQSSPKRAALTFGKQTDGTQTSAIIGWLQHSNIDAMAIDGQQIQPQDFAENKDFWPQVVQVLSQHAHEDPELQSQAAFFKNGWMNVVDNRNPPPPGRTGDAQDILGSVLVENKKIAPGSFQANLAHRPVTRHGLFQLPKHLHEKLVDYLSLADFSASKTAK</sequence>
<dbReference type="EMBL" id="JANBOH010000018">
    <property type="protein sequence ID" value="KAJ1647854.1"/>
    <property type="molecule type" value="Genomic_DNA"/>
</dbReference>
<accession>A0A9W7XRA5</accession>
<evidence type="ECO:0000313" key="1">
    <source>
        <dbReference type="EMBL" id="KAJ1647854.1"/>
    </source>
</evidence>
<dbReference type="PANTHER" id="PTHR37331">
    <property type="entry name" value="YALI0F11671P"/>
    <property type="match status" value="1"/>
</dbReference>
<protein>
    <submittedName>
        <fullName evidence="1">Uncharacterized protein</fullName>
    </submittedName>
</protein>
<keyword evidence="2" id="KW-1185">Reference proteome</keyword>
<name>A0A9W7XRA5_9FUNG</name>
<dbReference type="AlphaFoldDB" id="A0A9W7XRA5"/>